<dbReference type="RefSeq" id="WP_041226999.1">
    <property type="nucleotide sequence ID" value="NC_012526.1"/>
</dbReference>
<proteinExistence type="predicted"/>
<dbReference type="HOGENOM" id="CLU_2860273_0_0_0"/>
<evidence type="ECO:0000313" key="1">
    <source>
        <dbReference type="EMBL" id="AHX26487.1"/>
    </source>
</evidence>
<dbReference type="KEGG" id="ddr:Deide_04493"/>
<keyword evidence="2" id="KW-1185">Reference proteome</keyword>
<protein>
    <submittedName>
        <fullName evidence="1">Uncharacterized protein</fullName>
    </submittedName>
</protein>
<organism evidence="1 2">
    <name type="scientific">Deinococcus deserti (strain DSM 17065 / CIP 109153 / LMG 22923 / VCD115)</name>
    <dbReference type="NCBI Taxonomy" id="546414"/>
    <lineage>
        <taxon>Bacteria</taxon>
        <taxon>Thermotogati</taxon>
        <taxon>Deinococcota</taxon>
        <taxon>Deinococci</taxon>
        <taxon>Deinococcales</taxon>
        <taxon>Deinococcaceae</taxon>
        <taxon>Deinococcus</taxon>
    </lineage>
</organism>
<dbReference type="PaxDb" id="546414-Deide_04493"/>
<sequence length="64" mass="6976">MDESGKSLKATSFDPADLIRDENGELYHLPTLRALYAAGRLAQGSAGFVLLMQHAALHRPRLIA</sequence>
<dbReference type="EMBL" id="CP001114">
    <property type="protein sequence ID" value="AHX26487.1"/>
    <property type="molecule type" value="Genomic_DNA"/>
</dbReference>
<name>X5HN04_DEIDV</name>
<evidence type="ECO:0000313" key="2">
    <source>
        <dbReference type="Proteomes" id="UP000002208"/>
    </source>
</evidence>
<dbReference type="Proteomes" id="UP000002208">
    <property type="component" value="Chromosome"/>
</dbReference>
<accession>X5HN04</accession>
<dbReference type="AlphaFoldDB" id="X5HN04"/>
<gene>
    <name evidence="1" type="ordered locus">Deide_04493</name>
</gene>
<reference evidence="1 2" key="1">
    <citation type="journal article" date="2009" name="PLoS Genet.">
        <title>Alliance of proteomics and genomics to unravel the specificities of Sahara bacterium Deinococcus deserti.</title>
        <authorList>
            <person name="de Groot A."/>
            <person name="Dulermo R."/>
            <person name="Ortet P."/>
            <person name="Blanchard L."/>
            <person name="Guerin P."/>
            <person name="Fernandez B."/>
            <person name="Vacherie B."/>
            <person name="Dossat C."/>
            <person name="Jolivet E."/>
            <person name="Siguier P."/>
            <person name="Chandler M."/>
            <person name="Barakat M."/>
            <person name="Dedieu A."/>
            <person name="Barbe V."/>
            <person name="Heulin T."/>
            <person name="Sommer S."/>
            <person name="Achouak W."/>
            <person name="Armengaud J."/>
        </authorList>
    </citation>
    <scope>NUCLEOTIDE SEQUENCE [LARGE SCALE GENOMIC DNA]</scope>
    <source>
        <strain evidence="2">DSM 17065 / CIP 109153 / LMG 22923 / VCD115</strain>
    </source>
</reference>
<dbReference type="OrthoDB" id="72140at2"/>